<gene>
    <name evidence="2" type="ORF">JF887_08570</name>
</gene>
<proteinExistence type="predicted"/>
<reference evidence="2 3" key="1">
    <citation type="submission" date="2020-10" db="EMBL/GenBank/DDBJ databases">
        <title>Ca. Dormibacterota MAGs.</title>
        <authorList>
            <person name="Montgomery K."/>
        </authorList>
    </citation>
    <scope>NUCLEOTIDE SEQUENCE [LARGE SCALE GENOMIC DNA]</scope>
    <source>
        <strain evidence="2">Mitchell_Peninsula_5</strain>
    </source>
</reference>
<accession>A0A934KMC3</accession>
<sequence>MSVGRRLSLQHCKGKYVYFYYLGQKDRRRPTGWCRESYIPAVNLEQQVEALYESMQLRLTMAKRLRHWLETELIAREDRNVAERDFQTKRMEKLNAQRRKLPPPEGVAHRPQG</sequence>
<dbReference type="EMBL" id="JAEKNN010000046">
    <property type="protein sequence ID" value="MBJ7609468.1"/>
    <property type="molecule type" value="Genomic_DNA"/>
</dbReference>
<evidence type="ECO:0000256" key="1">
    <source>
        <dbReference type="SAM" id="MobiDB-lite"/>
    </source>
</evidence>
<feature type="region of interest" description="Disordered" evidence="1">
    <location>
        <begin position="92"/>
        <end position="113"/>
    </location>
</feature>
<protein>
    <submittedName>
        <fullName evidence="2">Uncharacterized protein</fullName>
    </submittedName>
</protein>
<evidence type="ECO:0000313" key="3">
    <source>
        <dbReference type="Proteomes" id="UP000614410"/>
    </source>
</evidence>
<comment type="caution">
    <text evidence="2">The sequence shown here is derived from an EMBL/GenBank/DDBJ whole genome shotgun (WGS) entry which is preliminary data.</text>
</comment>
<name>A0A934KMC3_9BACT</name>
<organism evidence="2 3">
    <name type="scientific">Candidatus Amunia macphersoniae</name>
    <dbReference type="NCBI Taxonomy" id="3127014"/>
    <lineage>
        <taxon>Bacteria</taxon>
        <taxon>Bacillati</taxon>
        <taxon>Candidatus Dormiibacterota</taxon>
        <taxon>Candidatus Dormibacteria</taxon>
        <taxon>Candidatus Aeolococcales</taxon>
        <taxon>Candidatus Aeolococcaceae</taxon>
        <taxon>Candidatus Amunia</taxon>
    </lineage>
</organism>
<dbReference type="Proteomes" id="UP000614410">
    <property type="component" value="Unassembled WGS sequence"/>
</dbReference>
<dbReference type="AlphaFoldDB" id="A0A934KMC3"/>
<evidence type="ECO:0000313" key="2">
    <source>
        <dbReference type="EMBL" id="MBJ7609468.1"/>
    </source>
</evidence>